<protein>
    <submittedName>
        <fullName evidence="1">Calpastatin</fullName>
    </submittedName>
</protein>
<accession>A0A154IQ50</accession>
<dbReference type="PIRSF" id="PIRSF008546">
    <property type="entry name" value="UCP008546"/>
    <property type="match status" value="1"/>
</dbReference>
<dbReference type="Gene3D" id="1.25.40.380">
    <property type="entry name" value="Protein of unknown function DUF1810"/>
    <property type="match status" value="1"/>
</dbReference>
<reference evidence="1" key="1">
    <citation type="submission" date="2016-03" db="EMBL/GenBank/DDBJ databases">
        <title>Microsymbionts genomes from the relict species Vavilovia formosa.</title>
        <authorList>
            <person name="Chirak E."/>
            <person name="Kimeklis A."/>
            <person name="Kopat V."/>
            <person name="Andronov E."/>
        </authorList>
    </citation>
    <scope>NUCLEOTIDE SEQUENCE [LARGE SCALE GENOMIC DNA]</scope>
    <source>
        <strain evidence="1">Vaf12</strain>
    </source>
</reference>
<dbReference type="RefSeq" id="WP_062940327.1">
    <property type="nucleotide sequence ID" value="NZ_CP171846.1"/>
</dbReference>
<gene>
    <name evidence="1" type="ORF">A4A59_09260</name>
</gene>
<comment type="caution">
    <text evidence="1">The sequence shown here is derived from an EMBL/GenBank/DDBJ whole genome shotgun (WGS) entry which is preliminary data.</text>
</comment>
<name>A0A154IQ50_RHILE</name>
<dbReference type="AlphaFoldDB" id="A0A154IQ50"/>
<dbReference type="InterPro" id="IPR014937">
    <property type="entry name" value="DUF1810"/>
</dbReference>
<evidence type="ECO:0000313" key="1">
    <source>
        <dbReference type="EMBL" id="KZB02697.1"/>
    </source>
</evidence>
<dbReference type="EMBL" id="LVYU01000035">
    <property type="protein sequence ID" value="KZB02697.1"/>
    <property type="molecule type" value="Genomic_DNA"/>
</dbReference>
<dbReference type="Pfam" id="PF08837">
    <property type="entry name" value="DUF1810"/>
    <property type="match status" value="1"/>
</dbReference>
<sequence length="146" mass="16353">MAGDIDYKLHRFIDAQNGIYERALLELKAGRKTSHWMWFIFPQIAGLGTSAMAEKYAIRSAEEAAAYLADPILSSRLLRCVEAILSVNGRSAHEILGSPDDFKLRSSMTLFAAISDHGSPFHQVIEHFYQGKFDERTMEILSASTN</sequence>
<organism evidence="1">
    <name type="scientific">Rhizobium leguminosarum</name>
    <dbReference type="NCBI Taxonomy" id="384"/>
    <lineage>
        <taxon>Bacteria</taxon>
        <taxon>Pseudomonadati</taxon>
        <taxon>Pseudomonadota</taxon>
        <taxon>Alphaproteobacteria</taxon>
        <taxon>Hyphomicrobiales</taxon>
        <taxon>Rhizobiaceae</taxon>
        <taxon>Rhizobium/Agrobacterium group</taxon>
        <taxon>Rhizobium</taxon>
    </lineage>
</organism>
<dbReference type="InterPro" id="IPR036287">
    <property type="entry name" value="Rv1873-like_sf"/>
</dbReference>
<proteinExistence type="predicted"/>
<dbReference type="SUPFAM" id="SSF140736">
    <property type="entry name" value="Rv1873-like"/>
    <property type="match status" value="1"/>
</dbReference>